<evidence type="ECO:0000313" key="1">
    <source>
        <dbReference type="EMBL" id="GEC98256.1"/>
    </source>
</evidence>
<comment type="caution">
    <text evidence="1">The sequence shown here is derived from an EMBL/GenBank/DDBJ whole genome shotgun (WGS) entry which is preliminary data.</text>
</comment>
<organism evidence="1 2">
    <name type="scientific">Kocuria varians</name>
    <name type="common">Micrococcus varians</name>
    <dbReference type="NCBI Taxonomy" id="1272"/>
    <lineage>
        <taxon>Bacteria</taxon>
        <taxon>Bacillati</taxon>
        <taxon>Actinomycetota</taxon>
        <taxon>Actinomycetes</taxon>
        <taxon>Micrococcales</taxon>
        <taxon>Micrococcaceae</taxon>
        <taxon>Kocuria</taxon>
    </lineage>
</organism>
<gene>
    <name evidence="1" type="ORF">KVA01_04110</name>
</gene>
<protein>
    <submittedName>
        <fullName evidence="1">Uncharacterized protein</fullName>
    </submittedName>
</protein>
<dbReference type="EMBL" id="BJNW01000002">
    <property type="protein sequence ID" value="GEC98256.1"/>
    <property type="molecule type" value="Genomic_DNA"/>
</dbReference>
<keyword evidence="2" id="KW-1185">Reference proteome</keyword>
<reference evidence="1 2" key="1">
    <citation type="submission" date="2019-06" db="EMBL/GenBank/DDBJ databases">
        <title>Whole genome shotgun sequence of Kocuria varians NBRC 15358.</title>
        <authorList>
            <person name="Hosoyama A."/>
            <person name="Uohara A."/>
            <person name="Ohji S."/>
            <person name="Ichikawa N."/>
        </authorList>
    </citation>
    <scope>NUCLEOTIDE SEQUENCE [LARGE SCALE GENOMIC DNA]</scope>
    <source>
        <strain evidence="1 2">NBRC 15358</strain>
    </source>
</reference>
<sequence length="163" mass="17946">MATALLLAVVLGLSKMPWAVVLFVALVPLVLGACASATERRRVRRAYGDYEVQTQAARSEAFLVVEADPEAVKDAVRRAATDRFRLVGERGEELILLRRMNLATWGMTARVTVAAHTQGTRIHVREEPRLGTTIYDWGQGRRDIVLLLDPIGEQLTGPVSPAE</sequence>
<dbReference type="RefSeq" id="WP_141268711.1">
    <property type="nucleotide sequence ID" value="NZ_BJNW01000002.1"/>
</dbReference>
<dbReference type="Proteomes" id="UP000315730">
    <property type="component" value="Unassembled WGS sequence"/>
</dbReference>
<evidence type="ECO:0000313" key="2">
    <source>
        <dbReference type="Proteomes" id="UP000315730"/>
    </source>
</evidence>
<proteinExistence type="predicted"/>
<name>A0A4Y4D0Y6_KOCVA</name>
<accession>A0A4Y4D0Y6</accession>
<dbReference type="AlphaFoldDB" id="A0A4Y4D0Y6"/>
<dbReference type="OrthoDB" id="4883168at2"/>